<feature type="compositionally biased region" description="Polar residues" evidence="1">
    <location>
        <begin position="44"/>
        <end position="78"/>
    </location>
</feature>
<evidence type="ECO:0000256" key="1">
    <source>
        <dbReference type="SAM" id="MobiDB-lite"/>
    </source>
</evidence>
<organism evidence="2">
    <name type="scientific">Solanum chacoense</name>
    <name type="common">Chaco potato</name>
    <dbReference type="NCBI Taxonomy" id="4108"/>
    <lineage>
        <taxon>Eukaryota</taxon>
        <taxon>Viridiplantae</taxon>
        <taxon>Streptophyta</taxon>
        <taxon>Embryophyta</taxon>
        <taxon>Tracheophyta</taxon>
        <taxon>Spermatophyta</taxon>
        <taxon>Magnoliopsida</taxon>
        <taxon>eudicotyledons</taxon>
        <taxon>Gunneridae</taxon>
        <taxon>Pentapetalae</taxon>
        <taxon>asterids</taxon>
        <taxon>lamiids</taxon>
        <taxon>Solanales</taxon>
        <taxon>Solanaceae</taxon>
        <taxon>Solanoideae</taxon>
        <taxon>Solaneae</taxon>
        <taxon>Solanum</taxon>
    </lineage>
</organism>
<feature type="non-terminal residue" evidence="2">
    <location>
        <position position="1"/>
    </location>
</feature>
<reference evidence="2" key="1">
    <citation type="submission" date="2015-12" db="EMBL/GenBank/DDBJ databases">
        <title>Gene expression during late stages of embryo sac development: a critical building block for successful pollen-pistil interactions.</title>
        <authorList>
            <person name="Liu Y."/>
            <person name="Joly V."/>
            <person name="Sabar M."/>
            <person name="Matton D.P."/>
        </authorList>
    </citation>
    <scope>NUCLEOTIDE SEQUENCE</scope>
</reference>
<dbReference type="AlphaFoldDB" id="A0A0V0HXI9"/>
<evidence type="ECO:0000313" key="2">
    <source>
        <dbReference type="EMBL" id="JAP24808.1"/>
    </source>
</evidence>
<sequence>SEQSDLTKRVLSPPRSTDNGASEAWPALLRRTSETSTPPSTTTGNLSLVPQGSSAPNAVTANTSSVSRSVSANGTVTESGLARVESGSKGKGKGSTLDVNHIHEAGQLPGCSGTC</sequence>
<protein>
    <submittedName>
        <fullName evidence="2">Putative ovule protein</fullName>
    </submittedName>
</protein>
<proteinExistence type="predicted"/>
<name>A0A0V0HXI9_SOLCH</name>
<feature type="compositionally biased region" description="Low complexity" evidence="1">
    <location>
        <begin position="34"/>
        <end position="43"/>
    </location>
</feature>
<feature type="region of interest" description="Disordered" evidence="1">
    <location>
        <begin position="1"/>
        <end position="101"/>
    </location>
</feature>
<dbReference type="EMBL" id="GEDG01013987">
    <property type="protein sequence ID" value="JAP24808.1"/>
    <property type="molecule type" value="Transcribed_RNA"/>
</dbReference>
<accession>A0A0V0HXI9</accession>